<dbReference type="GO" id="GO:0016301">
    <property type="term" value="F:kinase activity"/>
    <property type="evidence" value="ECO:0007669"/>
    <property type="project" value="UniProtKB-KW"/>
</dbReference>
<dbReference type="InterPro" id="IPR017348">
    <property type="entry name" value="PIM1/2/3"/>
</dbReference>
<evidence type="ECO:0000256" key="3">
    <source>
        <dbReference type="ARBA" id="ARBA00022527"/>
    </source>
</evidence>
<dbReference type="PANTHER" id="PTHR22984:SF11">
    <property type="entry name" value="AURORA KINASE-RELATED"/>
    <property type="match status" value="1"/>
</dbReference>
<dbReference type="Gene3D" id="1.10.510.10">
    <property type="entry name" value="Transferase(Phosphotransferase) domain 1"/>
    <property type="match status" value="1"/>
</dbReference>
<keyword evidence="6" id="KW-0547">Nucleotide-binding</keyword>
<dbReference type="EMBL" id="JAAWVN010025402">
    <property type="protein sequence ID" value="MBN3294193.1"/>
    <property type="molecule type" value="Genomic_DNA"/>
</dbReference>
<comment type="caution">
    <text evidence="12">The sequence shown here is derived from an EMBL/GenBank/DDBJ whole genome shotgun (WGS) entry which is preliminary data.</text>
</comment>
<dbReference type="Proteomes" id="UP001166052">
    <property type="component" value="Unassembled WGS sequence"/>
</dbReference>
<keyword evidence="3" id="KW-0723">Serine/threonine-protein kinase</keyword>
<keyword evidence="5" id="KW-0808">Transferase</keyword>
<gene>
    <name evidence="12" type="primary">Pim1_6</name>
    <name evidence="12" type="ORF">GTO92_0008671</name>
</gene>
<evidence type="ECO:0000256" key="7">
    <source>
        <dbReference type="ARBA" id="ARBA00022777"/>
    </source>
</evidence>
<dbReference type="PANTHER" id="PTHR22984">
    <property type="entry name" value="SERINE/THREONINE-PROTEIN KINASE PIM"/>
    <property type="match status" value="1"/>
</dbReference>
<dbReference type="SMART" id="SM00220">
    <property type="entry name" value="S_TKc"/>
    <property type="match status" value="1"/>
</dbReference>
<keyword evidence="7 12" id="KW-0418">Kinase</keyword>
<accession>A0ABS2Z802</accession>
<evidence type="ECO:0000256" key="2">
    <source>
        <dbReference type="ARBA" id="ARBA00012513"/>
    </source>
</evidence>
<dbReference type="InterPro" id="IPR051138">
    <property type="entry name" value="PIM_Ser/Thr_kinase"/>
</dbReference>
<sequence>MSVLHSSVVLFNVTPLLHSLSSQPGEMELLPLEAALLQIASSPPTSPRVICFLDRFQTSSEYLLVMERPEPCKDLYEFLLDQTQGKFGEPLAKYIFRQIVEAVIHCHSRGILHDDVKVNNILVQTTTYQVKLIDFGVGSILMEPEHCNFGGTFIFFSPERVLNKKYKATPTNVWALGINLYILVTGEPPFRKADEIIEGKLCFPTDISQECKSLINWCLMFKPEDRPSLREILGHPWLQSTCPEMLQVKI</sequence>
<comment type="catalytic activity">
    <reaction evidence="10">
        <text>L-seryl-[protein] + ATP = O-phospho-L-seryl-[protein] + ADP + H(+)</text>
        <dbReference type="Rhea" id="RHEA:17989"/>
        <dbReference type="Rhea" id="RHEA-COMP:9863"/>
        <dbReference type="Rhea" id="RHEA-COMP:11604"/>
        <dbReference type="ChEBI" id="CHEBI:15378"/>
        <dbReference type="ChEBI" id="CHEBI:29999"/>
        <dbReference type="ChEBI" id="CHEBI:30616"/>
        <dbReference type="ChEBI" id="CHEBI:83421"/>
        <dbReference type="ChEBI" id="CHEBI:456216"/>
        <dbReference type="EC" id="2.7.11.1"/>
    </reaction>
</comment>
<evidence type="ECO:0000313" key="13">
    <source>
        <dbReference type="Proteomes" id="UP001166052"/>
    </source>
</evidence>
<evidence type="ECO:0000256" key="5">
    <source>
        <dbReference type="ARBA" id="ARBA00022679"/>
    </source>
</evidence>
<evidence type="ECO:0000256" key="8">
    <source>
        <dbReference type="ARBA" id="ARBA00022840"/>
    </source>
</evidence>
<dbReference type="EC" id="2.7.11.1" evidence="2"/>
<protein>
    <recommendedName>
        <fullName evidence="2">non-specific serine/threonine protein kinase</fullName>
        <ecNumber evidence="2">2.7.11.1</ecNumber>
    </recommendedName>
</protein>
<keyword evidence="13" id="KW-1185">Reference proteome</keyword>
<dbReference type="PIRSF" id="PIRSF037993">
    <property type="entry name" value="STPK_Pim-1"/>
    <property type="match status" value="1"/>
</dbReference>
<comment type="similarity">
    <text evidence="1">Belongs to the protein kinase superfamily. CAMK Ser/Thr protein kinase family. PIM subfamily.</text>
</comment>
<keyword evidence="4" id="KW-0597">Phosphoprotein</keyword>
<dbReference type="Gene3D" id="3.30.200.20">
    <property type="entry name" value="Phosphorylase Kinase, domain 1"/>
    <property type="match status" value="1"/>
</dbReference>
<reference evidence="12" key="1">
    <citation type="journal article" date="2021" name="Cell">
        <title>Tracing the genetic footprints of vertebrate landing in non-teleost ray-finned fishes.</title>
        <authorList>
            <person name="Bi X."/>
            <person name="Wang K."/>
            <person name="Yang L."/>
            <person name="Pan H."/>
            <person name="Jiang H."/>
            <person name="Wei Q."/>
            <person name="Fang M."/>
            <person name="Yu H."/>
            <person name="Zhu C."/>
            <person name="Cai Y."/>
            <person name="He Y."/>
            <person name="Gan X."/>
            <person name="Zeng H."/>
            <person name="Yu D."/>
            <person name="Zhu Y."/>
            <person name="Jiang H."/>
            <person name="Qiu Q."/>
            <person name="Yang H."/>
            <person name="Zhang Y.E."/>
            <person name="Wang W."/>
            <person name="Zhu M."/>
            <person name="He S."/>
            <person name="Zhang G."/>
        </authorList>
    </citation>
    <scope>NUCLEOTIDE SEQUENCE</scope>
    <source>
        <strain evidence="12">Bchr_001</strain>
    </source>
</reference>
<dbReference type="SUPFAM" id="SSF56112">
    <property type="entry name" value="Protein kinase-like (PK-like)"/>
    <property type="match status" value="1"/>
</dbReference>
<proteinExistence type="inferred from homology"/>
<evidence type="ECO:0000256" key="1">
    <source>
        <dbReference type="ARBA" id="ARBA00005505"/>
    </source>
</evidence>
<comment type="catalytic activity">
    <reaction evidence="9">
        <text>L-threonyl-[protein] + ATP = O-phospho-L-threonyl-[protein] + ADP + H(+)</text>
        <dbReference type="Rhea" id="RHEA:46608"/>
        <dbReference type="Rhea" id="RHEA-COMP:11060"/>
        <dbReference type="Rhea" id="RHEA-COMP:11605"/>
        <dbReference type="ChEBI" id="CHEBI:15378"/>
        <dbReference type="ChEBI" id="CHEBI:30013"/>
        <dbReference type="ChEBI" id="CHEBI:30616"/>
        <dbReference type="ChEBI" id="CHEBI:61977"/>
        <dbReference type="ChEBI" id="CHEBI:456216"/>
        <dbReference type="EC" id="2.7.11.1"/>
    </reaction>
</comment>
<dbReference type="PROSITE" id="PS00108">
    <property type="entry name" value="PROTEIN_KINASE_ST"/>
    <property type="match status" value="1"/>
</dbReference>
<dbReference type="Pfam" id="PF00069">
    <property type="entry name" value="Pkinase"/>
    <property type="match status" value="1"/>
</dbReference>
<evidence type="ECO:0000259" key="11">
    <source>
        <dbReference type="PROSITE" id="PS50011"/>
    </source>
</evidence>
<dbReference type="InterPro" id="IPR011009">
    <property type="entry name" value="Kinase-like_dom_sf"/>
</dbReference>
<keyword evidence="8" id="KW-0067">ATP-binding</keyword>
<feature type="non-terminal residue" evidence="12">
    <location>
        <position position="250"/>
    </location>
</feature>
<feature type="domain" description="Protein kinase" evidence="11">
    <location>
        <begin position="1"/>
        <end position="238"/>
    </location>
</feature>
<evidence type="ECO:0000256" key="6">
    <source>
        <dbReference type="ARBA" id="ARBA00022741"/>
    </source>
</evidence>
<feature type="non-terminal residue" evidence="12">
    <location>
        <position position="1"/>
    </location>
</feature>
<evidence type="ECO:0000256" key="9">
    <source>
        <dbReference type="ARBA" id="ARBA00047899"/>
    </source>
</evidence>
<evidence type="ECO:0000313" key="12">
    <source>
        <dbReference type="EMBL" id="MBN3294193.1"/>
    </source>
</evidence>
<dbReference type="InterPro" id="IPR008271">
    <property type="entry name" value="Ser/Thr_kinase_AS"/>
</dbReference>
<organism evidence="12 13">
    <name type="scientific">Polypterus senegalus</name>
    <name type="common">Senegal bichir</name>
    <dbReference type="NCBI Taxonomy" id="55291"/>
    <lineage>
        <taxon>Eukaryota</taxon>
        <taxon>Metazoa</taxon>
        <taxon>Chordata</taxon>
        <taxon>Craniata</taxon>
        <taxon>Vertebrata</taxon>
        <taxon>Euteleostomi</taxon>
        <taxon>Actinopterygii</taxon>
        <taxon>Polypteriformes</taxon>
        <taxon>Polypteridae</taxon>
        <taxon>Polypterus</taxon>
    </lineage>
</organism>
<name>A0ABS2Z802_POLSE</name>
<evidence type="ECO:0000256" key="4">
    <source>
        <dbReference type="ARBA" id="ARBA00022553"/>
    </source>
</evidence>
<dbReference type="PROSITE" id="PS50011">
    <property type="entry name" value="PROTEIN_KINASE_DOM"/>
    <property type="match status" value="1"/>
</dbReference>
<dbReference type="InterPro" id="IPR000719">
    <property type="entry name" value="Prot_kinase_dom"/>
</dbReference>
<evidence type="ECO:0000256" key="10">
    <source>
        <dbReference type="ARBA" id="ARBA00048679"/>
    </source>
</evidence>